<evidence type="ECO:0000313" key="2">
    <source>
        <dbReference type="Proteomes" id="UP001227268"/>
    </source>
</evidence>
<name>A0ACC2UX34_9TREE</name>
<proteinExistence type="predicted"/>
<protein>
    <submittedName>
        <fullName evidence="1">Uncharacterized protein</fullName>
    </submittedName>
</protein>
<comment type="caution">
    <text evidence="1">The sequence shown here is derived from an EMBL/GenBank/DDBJ whole genome shotgun (WGS) entry which is preliminary data.</text>
</comment>
<dbReference type="Proteomes" id="UP001227268">
    <property type="component" value="Unassembled WGS sequence"/>
</dbReference>
<feature type="non-terminal residue" evidence="1">
    <location>
        <position position="61"/>
    </location>
</feature>
<evidence type="ECO:0000313" key="1">
    <source>
        <dbReference type="EMBL" id="KAJ9091347.1"/>
    </source>
</evidence>
<accession>A0ACC2UX34</accession>
<organism evidence="1 2">
    <name type="scientific">Naganishia friedmannii</name>
    <dbReference type="NCBI Taxonomy" id="89922"/>
    <lineage>
        <taxon>Eukaryota</taxon>
        <taxon>Fungi</taxon>
        <taxon>Dikarya</taxon>
        <taxon>Basidiomycota</taxon>
        <taxon>Agaricomycotina</taxon>
        <taxon>Tremellomycetes</taxon>
        <taxon>Filobasidiales</taxon>
        <taxon>Filobasidiaceae</taxon>
        <taxon>Naganishia</taxon>
    </lineage>
</organism>
<reference evidence="1" key="1">
    <citation type="submission" date="2023-04" db="EMBL/GenBank/DDBJ databases">
        <title>Draft Genome sequencing of Naganishia species isolated from polar environments using Oxford Nanopore Technology.</title>
        <authorList>
            <person name="Leo P."/>
            <person name="Venkateswaran K."/>
        </authorList>
    </citation>
    <scope>NUCLEOTIDE SEQUENCE</scope>
    <source>
        <strain evidence="1">MNA-CCFEE 5423</strain>
    </source>
</reference>
<dbReference type="EMBL" id="JASBWT010000055">
    <property type="protein sequence ID" value="KAJ9091347.1"/>
    <property type="molecule type" value="Genomic_DNA"/>
</dbReference>
<sequence>MDIPSSKFIVILNLFITFSIDALTDATTYAVTYTSTDTLARTSGHGSNQSSQVIDAVTTSR</sequence>
<gene>
    <name evidence="1" type="ORF">QFC21_007242</name>
</gene>
<keyword evidence="2" id="KW-1185">Reference proteome</keyword>